<reference evidence="1" key="1">
    <citation type="submission" date="2019-05" db="EMBL/GenBank/DDBJ databases">
        <authorList>
            <consortium name="Pathogen Informatics"/>
        </authorList>
    </citation>
    <scope>NUCLEOTIDE SEQUENCE [LARGE SCALE GENOMIC DNA]</scope>
    <source>
        <strain evidence="1">NCTC12965</strain>
    </source>
</reference>
<dbReference type="InterPro" id="IPR023614">
    <property type="entry name" value="Porin_dom_sf"/>
</dbReference>
<accession>A0A4U9V7T8</accession>
<name>A0A4U9V7T8_SERFO</name>
<dbReference type="GO" id="GO:0015288">
    <property type="term" value="F:porin activity"/>
    <property type="evidence" value="ECO:0007669"/>
    <property type="project" value="InterPro"/>
</dbReference>
<proteinExistence type="predicted"/>
<organism evidence="1">
    <name type="scientific">Serratia fonticola</name>
    <dbReference type="NCBI Taxonomy" id="47917"/>
    <lineage>
        <taxon>Bacteria</taxon>
        <taxon>Pseudomonadati</taxon>
        <taxon>Pseudomonadota</taxon>
        <taxon>Gammaproteobacteria</taxon>
        <taxon>Enterobacterales</taxon>
        <taxon>Yersiniaceae</taxon>
        <taxon>Serratia</taxon>
    </lineage>
</organism>
<dbReference type="InterPro" id="IPR001702">
    <property type="entry name" value="Porin_Gram-ve"/>
</dbReference>
<gene>
    <name evidence="1" type="primary">ompC_7</name>
    <name evidence="1" type="ORF">NCTC12965_04724</name>
</gene>
<dbReference type="Pfam" id="PF00267">
    <property type="entry name" value="Porin_1"/>
    <property type="match status" value="1"/>
</dbReference>
<protein>
    <submittedName>
        <fullName evidence="1">Porin OmpC</fullName>
    </submittedName>
</protein>
<sequence>MHIICLISASAHLWAITKPTARTSGKLPTAILTVVKTWSSLFDLGATYYLNKNMSTYVDYKINLLDENDFTKSAELIPTTWFAVGLVYQF</sequence>
<dbReference type="AlphaFoldDB" id="A0A4U9V7T8"/>
<evidence type="ECO:0000313" key="1">
    <source>
        <dbReference type="EMBL" id="VTR41777.1"/>
    </source>
</evidence>
<dbReference type="GO" id="GO:0009279">
    <property type="term" value="C:cell outer membrane"/>
    <property type="evidence" value="ECO:0007669"/>
    <property type="project" value="InterPro"/>
</dbReference>
<dbReference type="GO" id="GO:0034220">
    <property type="term" value="P:monoatomic ion transmembrane transport"/>
    <property type="evidence" value="ECO:0007669"/>
    <property type="project" value="InterPro"/>
</dbReference>
<dbReference type="SUPFAM" id="SSF56935">
    <property type="entry name" value="Porins"/>
    <property type="match status" value="1"/>
</dbReference>
<dbReference type="EMBL" id="CABEEZ010000102">
    <property type="protein sequence ID" value="VTR41777.1"/>
    <property type="molecule type" value="Genomic_DNA"/>
</dbReference>
<dbReference type="Gene3D" id="2.40.160.10">
    <property type="entry name" value="Porin"/>
    <property type="match status" value="1"/>
</dbReference>